<evidence type="ECO:0000313" key="8">
    <source>
        <dbReference type="EMBL" id="ABB82985.1"/>
    </source>
</evidence>
<name>Q2Q0E5_9ZZZZ</name>
<keyword evidence="6" id="KW-0067">ATP-binding</keyword>
<dbReference type="AlphaFoldDB" id="Q2Q0E5"/>
<dbReference type="GO" id="GO:0005524">
    <property type="term" value="F:ATP binding"/>
    <property type="evidence" value="ECO:0007669"/>
    <property type="project" value="UniProtKB-KW"/>
</dbReference>
<protein>
    <submittedName>
        <fullName evidence="8">Phosphoribosylformylglycinamidine synthase I</fullName>
    </submittedName>
</protein>
<accession>Q2Q0E5</accession>
<evidence type="ECO:0000256" key="3">
    <source>
        <dbReference type="ARBA" id="ARBA00022741"/>
    </source>
</evidence>
<organism evidence="8">
    <name type="scientific">uncultured organism HF10_3D09</name>
    <dbReference type="NCBI Taxonomy" id="357603"/>
    <lineage>
        <taxon>unclassified sequences</taxon>
        <taxon>environmental samples</taxon>
    </lineage>
</organism>
<keyword evidence="4" id="KW-0658">Purine biosynthesis</keyword>
<dbReference type="EMBL" id="DQ257435">
    <property type="protein sequence ID" value="ABB82985.1"/>
    <property type="molecule type" value="Genomic_DNA"/>
</dbReference>
<keyword evidence="1" id="KW-0963">Cytoplasm</keyword>
<evidence type="ECO:0000256" key="6">
    <source>
        <dbReference type="ARBA" id="ARBA00022840"/>
    </source>
</evidence>
<proteinExistence type="predicted"/>
<dbReference type="Pfam" id="PF13507">
    <property type="entry name" value="GATase_5"/>
    <property type="match status" value="1"/>
</dbReference>
<dbReference type="SUPFAM" id="SSF52317">
    <property type="entry name" value="Class I glutamine amidotransferase-like"/>
    <property type="match status" value="1"/>
</dbReference>
<sequence>MSQDVKVCVLFGFGINCDRETAAVFEMVGGSPERLHVNRLVQGERELSEFDILAVPGGFSFGDHLGSGRLLGNRLRFALREQLQRFVTDGKPIIGICNGFQALVKTGLLPGPQSATIEPDLVQRASLTLNNTGRYEDRWVTLEFDPQSPCIWTKGMQRIECPVRHGEGRFVTPTSKDLDELQESHQLTVRYVDPITLAGEGIQDELLPFPLSPNGSMRNIAGICDATGLVFGLMPHPEAFYSMWLHPEHTSMDIGEDWEGEGLQIFRNAVEYVRSQR</sequence>
<dbReference type="GO" id="GO:0016787">
    <property type="term" value="F:hydrolase activity"/>
    <property type="evidence" value="ECO:0007669"/>
    <property type="project" value="UniProtKB-KW"/>
</dbReference>
<evidence type="ECO:0000256" key="2">
    <source>
        <dbReference type="ARBA" id="ARBA00022598"/>
    </source>
</evidence>
<keyword evidence="2" id="KW-0436">Ligase</keyword>
<dbReference type="GO" id="GO:0004642">
    <property type="term" value="F:phosphoribosylformylglycinamidine synthase activity"/>
    <property type="evidence" value="ECO:0007669"/>
    <property type="project" value="InterPro"/>
</dbReference>
<dbReference type="InterPro" id="IPR010075">
    <property type="entry name" value="PRibForGlyAmidine_synth_PurQ"/>
</dbReference>
<keyword evidence="5" id="KW-0378">Hydrolase</keyword>
<reference evidence="8" key="1">
    <citation type="journal article" date="2006" name="Nature">
        <title>Proteorhodopsin lateral gene transfer between marine planktonic Bacteria and Archaea.</title>
        <authorList>
            <person name="Frigaard N.U."/>
            <person name="Martinez A."/>
            <person name="Mincer T.J."/>
            <person name="DeLong E.F."/>
        </authorList>
    </citation>
    <scope>NUCLEOTIDE SEQUENCE</scope>
</reference>
<dbReference type="PROSITE" id="PS51273">
    <property type="entry name" value="GATASE_TYPE_1"/>
    <property type="match status" value="1"/>
</dbReference>
<dbReference type="PANTHER" id="PTHR10099:SF1">
    <property type="entry name" value="PHOSPHORIBOSYLFORMYLGLYCINAMIDINE SYNTHASE"/>
    <property type="match status" value="1"/>
</dbReference>
<dbReference type="PIRSF" id="PIRSF001586">
    <property type="entry name" value="FGAM_synth_I"/>
    <property type="match status" value="1"/>
</dbReference>
<evidence type="ECO:0000256" key="1">
    <source>
        <dbReference type="ARBA" id="ARBA00022490"/>
    </source>
</evidence>
<dbReference type="GO" id="GO:0006189">
    <property type="term" value="P:'de novo' IMP biosynthetic process"/>
    <property type="evidence" value="ECO:0007669"/>
    <property type="project" value="InterPro"/>
</dbReference>
<keyword evidence="3" id="KW-0547">Nucleotide-binding</keyword>
<dbReference type="SMART" id="SM01211">
    <property type="entry name" value="GATase_5"/>
    <property type="match status" value="1"/>
</dbReference>
<dbReference type="InterPro" id="IPR029062">
    <property type="entry name" value="Class_I_gatase-like"/>
</dbReference>
<evidence type="ECO:0000256" key="5">
    <source>
        <dbReference type="ARBA" id="ARBA00022801"/>
    </source>
</evidence>
<keyword evidence="7" id="KW-0315">Glutamine amidotransferase</keyword>
<evidence type="ECO:0000256" key="7">
    <source>
        <dbReference type="ARBA" id="ARBA00022962"/>
    </source>
</evidence>
<evidence type="ECO:0000256" key="4">
    <source>
        <dbReference type="ARBA" id="ARBA00022755"/>
    </source>
</evidence>
<dbReference type="Gene3D" id="3.40.50.880">
    <property type="match status" value="1"/>
</dbReference>
<dbReference type="PANTHER" id="PTHR10099">
    <property type="entry name" value="PHOSPHORIBOSYLFORMYLGLYCINAMIDINE SYNTHASE"/>
    <property type="match status" value="1"/>
</dbReference>